<gene>
    <name evidence="9" type="ORF">METZ01_LOCUS358412</name>
</gene>
<keyword evidence="3 7" id="KW-0812">Transmembrane</keyword>
<proteinExistence type="inferred from homology"/>
<evidence type="ECO:0000259" key="8">
    <source>
        <dbReference type="Pfam" id="PF01694"/>
    </source>
</evidence>
<dbReference type="InterPro" id="IPR035952">
    <property type="entry name" value="Rhomboid-like_sf"/>
</dbReference>
<dbReference type="PANTHER" id="PTHR43731">
    <property type="entry name" value="RHOMBOID PROTEASE"/>
    <property type="match status" value="1"/>
</dbReference>
<dbReference type="InterPro" id="IPR022764">
    <property type="entry name" value="Peptidase_S54_rhomboid_dom"/>
</dbReference>
<feature type="non-terminal residue" evidence="9">
    <location>
        <position position="232"/>
    </location>
</feature>
<dbReference type="Gene3D" id="1.20.1540.10">
    <property type="entry name" value="Rhomboid-like"/>
    <property type="match status" value="1"/>
</dbReference>
<keyword evidence="6 7" id="KW-0472">Membrane</keyword>
<dbReference type="GO" id="GO:0004252">
    <property type="term" value="F:serine-type endopeptidase activity"/>
    <property type="evidence" value="ECO:0007669"/>
    <property type="project" value="InterPro"/>
</dbReference>
<feature type="transmembrane region" description="Helical" evidence="7">
    <location>
        <begin position="89"/>
        <end position="108"/>
    </location>
</feature>
<evidence type="ECO:0000256" key="4">
    <source>
        <dbReference type="ARBA" id="ARBA00022801"/>
    </source>
</evidence>
<evidence type="ECO:0000256" key="1">
    <source>
        <dbReference type="ARBA" id="ARBA00004141"/>
    </source>
</evidence>
<dbReference type="PANTHER" id="PTHR43731:SF14">
    <property type="entry name" value="PRESENILIN-ASSOCIATED RHOMBOID-LIKE PROTEIN, MITOCHONDRIAL"/>
    <property type="match status" value="1"/>
</dbReference>
<accession>A0A382S8U7</accession>
<feature type="transmembrane region" description="Helical" evidence="7">
    <location>
        <begin position="31"/>
        <end position="51"/>
    </location>
</feature>
<evidence type="ECO:0000256" key="6">
    <source>
        <dbReference type="ARBA" id="ARBA00023136"/>
    </source>
</evidence>
<keyword evidence="5 7" id="KW-1133">Transmembrane helix</keyword>
<dbReference type="Pfam" id="PF01694">
    <property type="entry name" value="Rhomboid"/>
    <property type="match status" value="1"/>
</dbReference>
<evidence type="ECO:0000256" key="3">
    <source>
        <dbReference type="ARBA" id="ARBA00022692"/>
    </source>
</evidence>
<sequence length="232" mass="25992">VLSYRSTMLDDRPYMRPEEPRFRSSSMQQPWSGWAILLTINIVVFLLQILIDPGSLDTRFEKSIVGQWLAFDSRNISLLLPIQLFTYQFLHGGVLHLLVNGLGLFFIGRALEPVIGRREIIGLYLISGVVGALFQLGFAAVFPAQFAVPVVGASAAVFGFMGVLARLFPHREVYLLLFFVLPIRLKLNWIFWGFFAIAIFSMLKLIQTEVGDQVAHAAHLGGLLYGAFYVAI</sequence>
<keyword evidence="4" id="KW-0378">Hydrolase</keyword>
<comment type="similarity">
    <text evidence="2">Belongs to the peptidase S54 family.</text>
</comment>
<dbReference type="AlphaFoldDB" id="A0A382S8U7"/>
<organism evidence="9">
    <name type="scientific">marine metagenome</name>
    <dbReference type="NCBI Taxonomy" id="408172"/>
    <lineage>
        <taxon>unclassified sequences</taxon>
        <taxon>metagenomes</taxon>
        <taxon>ecological metagenomes</taxon>
    </lineage>
</organism>
<dbReference type="EMBL" id="UINC01126828">
    <property type="protein sequence ID" value="SVD05558.1"/>
    <property type="molecule type" value="Genomic_DNA"/>
</dbReference>
<feature type="non-terminal residue" evidence="9">
    <location>
        <position position="1"/>
    </location>
</feature>
<feature type="transmembrane region" description="Helical" evidence="7">
    <location>
        <begin position="146"/>
        <end position="168"/>
    </location>
</feature>
<protein>
    <recommendedName>
        <fullName evidence="8">Peptidase S54 rhomboid domain-containing protein</fullName>
    </recommendedName>
</protein>
<feature type="transmembrane region" description="Helical" evidence="7">
    <location>
        <begin position="120"/>
        <end position="140"/>
    </location>
</feature>
<feature type="domain" description="Peptidase S54 rhomboid" evidence="8">
    <location>
        <begin position="83"/>
        <end position="231"/>
    </location>
</feature>
<dbReference type="SUPFAM" id="SSF144091">
    <property type="entry name" value="Rhomboid-like"/>
    <property type="match status" value="1"/>
</dbReference>
<evidence type="ECO:0000256" key="5">
    <source>
        <dbReference type="ARBA" id="ARBA00022989"/>
    </source>
</evidence>
<reference evidence="9" key="1">
    <citation type="submission" date="2018-05" db="EMBL/GenBank/DDBJ databases">
        <authorList>
            <person name="Lanie J.A."/>
            <person name="Ng W.-L."/>
            <person name="Kazmierczak K.M."/>
            <person name="Andrzejewski T.M."/>
            <person name="Davidsen T.M."/>
            <person name="Wayne K.J."/>
            <person name="Tettelin H."/>
            <person name="Glass J.I."/>
            <person name="Rusch D."/>
            <person name="Podicherti R."/>
            <person name="Tsui H.-C.T."/>
            <person name="Winkler M.E."/>
        </authorList>
    </citation>
    <scope>NUCLEOTIDE SEQUENCE</scope>
</reference>
<name>A0A382S8U7_9ZZZZ</name>
<evidence type="ECO:0000313" key="9">
    <source>
        <dbReference type="EMBL" id="SVD05558.1"/>
    </source>
</evidence>
<dbReference type="GO" id="GO:0016020">
    <property type="term" value="C:membrane"/>
    <property type="evidence" value="ECO:0007669"/>
    <property type="project" value="UniProtKB-SubCell"/>
</dbReference>
<evidence type="ECO:0000256" key="2">
    <source>
        <dbReference type="ARBA" id="ARBA00009045"/>
    </source>
</evidence>
<dbReference type="InterPro" id="IPR050925">
    <property type="entry name" value="Rhomboid_protease_S54"/>
</dbReference>
<comment type="subcellular location">
    <subcellularLocation>
        <location evidence="1">Membrane</location>
        <topology evidence="1">Multi-pass membrane protein</topology>
    </subcellularLocation>
</comment>
<evidence type="ECO:0000256" key="7">
    <source>
        <dbReference type="SAM" id="Phobius"/>
    </source>
</evidence>